<dbReference type="InterPro" id="IPR006680">
    <property type="entry name" value="Amidohydro-rel"/>
</dbReference>
<evidence type="ECO:0000259" key="2">
    <source>
        <dbReference type="Pfam" id="PF01979"/>
    </source>
</evidence>
<organism evidence="3 4">
    <name type="scientific">Echinicola pacifica</name>
    <dbReference type="NCBI Taxonomy" id="346377"/>
    <lineage>
        <taxon>Bacteria</taxon>
        <taxon>Pseudomonadati</taxon>
        <taxon>Bacteroidota</taxon>
        <taxon>Cytophagia</taxon>
        <taxon>Cytophagales</taxon>
        <taxon>Cyclobacteriaceae</taxon>
        <taxon>Echinicola</taxon>
    </lineage>
</organism>
<dbReference type="EMBL" id="BMWX01000001">
    <property type="protein sequence ID" value="GGZ17565.1"/>
    <property type="molecule type" value="Genomic_DNA"/>
</dbReference>
<dbReference type="Proteomes" id="UP000619457">
    <property type="component" value="Unassembled WGS sequence"/>
</dbReference>
<evidence type="ECO:0000313" key="3">
    <source>
        <dbReference type="EMBL" id="GGZ17565.1"/>
    </source>
</evidence>
<feature type="domain" description="Amidohydrolase-related" evidence="2">
    <location>
        <begin position="330"/>
        <end position="414"/>
    </location>
</feature>
<accession>A0A918PNP8</accession>
<dbReference type="GO" id="GO:0016810">
    <property type="term" value="F:hydrolase activity, acting on carbon-nitrogen (but not peptide) bonds"/>
    <property type="evidence" value="ECO:0007669"/>
    <property type="project" value="InterPro"/>
</dbReference>
<comment type="caution">
    <text evidence="3">The sequence shown here is derived from an EMBL/GenBank/DDBJ whole genome shotgun (WGS) entry which is preliminary data.</text>
</comment>
<proteinExistence type="predicted"/>
<evidence type="ECO:0000313" key="4">
    <source>
        <dbReference type="Proteomes" id="UP000619457"/>
    </source>
</evidence>
<sequence length="541" mass="59497">MYRTSDSYAQSDPSGQRRVTDLYAITNAQIVTSPGSDAFTGTILIKNGLISAVGKNVTIPKGAQVIKGDSLFIYPGFIDMGSQSGVKKPEEVKHPENLDPSNPPNEIAGISPESSVLDYWKAHEETMEWRKSGFTMVQLLPQGQMLPGNTALVILGDQSSNNIIRENTGLYAQFETHRGLYPGTTLGIMAKFRELYKNAELQSTHESQYGSDQDGIRRPELDHSLSAFYPVINKESPIIFRTEQALEIRRAIKLQEELGFGLTLFNVKETADLDAILKESSANLILSLDLPEDKAFKQDMEGATEEAKTSHKRVEEAYKKALSQAGQLEKADIKFAFTTYGVKKQEVLKNIQKMIENGLSTDAALEALTSTPARMLNIDKYSGSIASGKMANLVISDAPIFSKDAFIHYVMADGYLYEFDADKSKNGVKDADKIAGKWSYTSETPGGESQGEIRFEKKGENLTGEIDVDNPNGGGTITRELENISFDGKNLSFSFSIQVQGEELTVNTKGLVEGDKFDGSISIRDMGTYSLKAEKRPSTTF</sequence>
<dbReference type="SUPFAM" id="SSF51338">
    <property type="entry name" value="Composite domain of metallo-dependent hydrolases"/>
    <property type="match status" value="1"/>
</dbReference>
<dbReference type="InterPro" id="IPR051781">
    <property type="entry name" value="Metallo-dep_Hydrolase"/>
</dbReference>
<dbReference type="PANTHER" id="PTHR43135">
    <property type="entry name" value="ALPHA-D-RIBOSE 1-METHYLPHOSPHONATE 5-TRIPHOSPHATE DIPHOSPHATASE"/>
    <property type="match status" value="1"/>
</dbReference>
<protein>
    <submittedName>
        <fullName evidence="3">Amidohydrolase</fullName>
    </submittedName>
</protein>
<feature type="compositionally biased region" description="Basic and acidic residues" evidence="1">
    <location>
        <begin position="87"/>
        <end position="97"/>
    </location>
</feature>
<dbReference type="Gene3D" id="3.20.20.140">
    <property type="entry name" value="Metal-dependent hydrolases"/>
    <property type="match status" value="1"/>
</dbReference>
<keyword evidence="4" id="KW-1185">Reference proteome</keyword>
<feature type="region of interest" description="Disordered" evidence="1">
    <location>
        <begin position="85"/>
        <end position="110"/>
    </location>
</feature>
<dbReference type="PANTHER" id="PTHR43135:SF3">
    <property type="entry name" value="ALPHA-D-RIBOSE 1-METHYLPHOSPHONATE 5-TRIPHOSPHATE DIPHOSPHATASE"/>
    <property type="match status" value="1"/>
</dbReference>
<dbReference type="AlphaFoldDB" id="A0A918PNP8"/>
<dbReference type="Pfam" id="PF01979">
    <property type="entry name" value="Amidohydro_1"/>
    <property type="match status" value="1"/>
</dbReference>
<gene>
    <name evidence="3" type="ORF">GCM10007049_07710</name>
</gene>
<reference evidence="3" key="1">
    <citation type="journal article" date="2014" name="Int. J. Syst. Evol. Microbiol.">
        <title>Complete genome sequence of Corynebacterium casei LMG S-19264T (=DSM 44701T), isolated from a smear-ripened cheese.</title>
        <authorList>
            <consortium name="US DOE Joint Genome Institute (JGI-PGF)"/>
            <person name="Walter F."/>
            <person name="Albersmeier A."/>
            <person name="Kalinowski J."/>
            <person name="Ruckert C."/>
        </authorList>
    </citation>
    <scope>NUCLEOTIDE SEQUENCE</scope>
    <source>
        <strain evidence="3">KCTC 12368</strain>
    </source>
</reference>
<reference evidence="3" key="2">
    <citation type="submission" date="2020-09" db="EMBL/GenBank/DDBJ databases">
        <authorList>
            <person name="Sun Q."/>
            <person name="Kim S."/>
        </authorList>
    </citation>
    <scope>NUCLEOTIDE SEQUENCE</scope>
    <source>
        <strain evidence="3">KCTC 12368</strain>
    </source>
</reference>
<name>A0A918PNP8_9BACT</name>
<evidence type="ECO:0000256" key="1">
    <source>
        <dbReference type="SAM" id="MobiDB-lite"/>
    </source>
</evidence>
<dbReference type="InterPro" id="IPR011059">
    <property type="entry name" value="Metal-dep_hydrolase_composite"/>
</dbReference>